<sequence length="820" mass="89053">MKKITLTLFMLSVFFSFSQTLNQPANWPDNSWTLTGTYLTDSNVLEANPTTTDDRFAYDDDDASSGNQDNIAAESPAINLTAAHNAGEYWITVSSSYVFHDIGEILKLQYWDADSNSWEDWGNDIDGSSSATNNFCSADYTSYVSDVLDISAFSANQLSNFQYRISYDDSTVGGFWGWGFCFQSPTISSQLPPACPNITNLSVANIGVDAANVYWQAGSSESSWEIVVQSPGSGIPSGSGTTTSSNNPYPLTGLTNGTSYEVYVRGYCGGSDYSNWIGPQSFTTLTPARVNFIQQPYPIGGYDLTVVDMNGDHLDDIVSASTNNVNIHYQLNSGGFNEVNIPTPSADYLPGWSMAAADFNRDGYTDLLYGSGSGVTFMRSDGTGNGFQEISGSQYVFSQRSNFVDIDDDGNLDAFVCHDVAPNVYYINKGQSNNYDLTFYQSNVTAGAPVNLGDYSSGGNYGSIWIDYDNDRDIDMFIAKCGGETDRRRNNMLTNNGDGTYTENAASLGLDDPMQTWSSSWGDYDNDGDMDLFVGASSGAHKLHRNDGGGVFVDVTAASNVSSAPTGHENVSYDFDNDGYLDIACNGMIMYGKGDMTFEDLDDTQINYKNGSFGDLNNDGFIDTYYNDVIYMNATTPNNWIKINTVGTASNIDGIGARVEIYTESGVQVRDVRSGEGFEFMSTLNTHFGIGTDTTVSHIIIYWPGPNSNCETFLNPPINQSFVAVEGSGISCDTLGVGDNEALASDLELSPNPAKDILTINTGLELQNAFYSVYDLSGRRVMTNSLNASKTIDISQLSAGNYILSIMSDGTVKNQKFIKQ</sequence>
<dbReference type="InterPro" id="IPR003961">
    <property type="entry name" value="FN3_dom"/>
</dbReference>
<dbReference type="InterPro" id="IPR027039">
    <property type="entry name" value="Crtac1"/>
</dbReference>
<dbReference type="Pfam" id="PF00041">
    <property type="entry name" value="fn3"/>
    <property type="match status" value="1"/>
</dbReference>
<dbReference type="SMART" id="SM00060">
    <property type="entry name" value="FN3"/>
    <property type="match status" value="1"/>
</dbReference>
<evidence type="ECO:0000313" key="4">
    <source>
        <dbReference type="EMBL" id="MCK8480364.1"/>
    </source>
</evidence>
<keyword evidence="1 2" id="KW-0732">Signal</keyword>
<name>A0ABT0H7M1_9FLAO</name>
<dbReference type="InterPro" id="IPR013783">
    <property type="entry name" value="Ig-like_fold"/>
</dbReference>
<dbReference type="NCBIfam" id="TIGR04183">
    <property type="entry name" value="Por_Secre_tail"/>
    <property type="match status" value="1"/>
</dbReference>
<dbReference type="InterPro" id="IPR011519">
    <property type="entry name" value="UnbV_ASPIC"/>
</dbReference>
<accession>A0ABT0H7M1</accession>
<organism evidence="4 5">
    <name type="scientific">Psychroserpens algicola</name>
    <dbReference type="NCBI Taxonomy" id="1719034"/>
    <lineage>
        <taxon>Bacteria</taxon>
        <taxon>Pseudomonadati</taxon>
        <taxon>Bacteroidota</taxon>
        <taxon>Flavobacteriia</taxon>
        <taxon>Flavobacteriales</taxon>
        <taxon>Flavobacteriaceae</taxon>
        <taxon>Psychroserpens</taxon>
    </lineage>
</organism>
<dbReference type="Pfam" id="PF07593">
    <property type="entry name" value="UnbV_ASPIC"/>
    <property type="match status" value="1"/>
</dbReference>
<reference evidence="4" key="1">
    <citation type="submission" date="2022-04" db="EMBL/GenBank/DDBJ databases">
        <authorList>
            <person name="Ren T."/>
        </authorList>
    </citation>
    <scope>NUCLEOTIDE SEQUENCE</scope>
    <source>
        <strain evidence="4">F63249</strain>
    </source>
</reference>
<protein>
    <submittedName>
        <fullName evidence="4">FG-GAP-like repeat-containing protein</fullName>
    </submittedName>
</protein>
<dbReference type="Gene3D" id="2.60.40.10">
    <property type="entry name" value="Immunoglobulins"/>
    <property type="match status" value="1"/>
</dbReference>
<feature type="signal peptide" evidence="2">
    <location>
        <begin position="1"/>
        <end position="18"/>
    </location>
</feature>
<feature type="domain" description="Fibronectin type-III" evidence="3">
    <location>
        <begin position="197"/>
        <end position="287"/>
    </location>
</feature>
<dbReference type="Gene3D" id="2.130.10.130">
    <property type="entry name" value="Integrin alpha, N-terminal"/>
    <property type="match status" value="1"/>
</dbReference>
<keyword evidence="5" id="KW-1185">Reference proteome</keyword>
<dbReference type="Pfam" id="PF18962">
    <property type="entry name" value="Por_Secre_tail"/>
    <property type="match status" value="1"/>
</dbReference>
<dbReference type="InterPro" id="IPR013517">
    <property type="entry name" value="FG-GAP"/>
</dbReference>
<proteinExistence type="predicted"/>
<dbReference type="EMBL" id="JALPQF010000005">
    <property type="protein sequence ID" value="MCK8480364.1"/>
    <property type="molecule type" value="Genomic_DNA"/>
</dbReference>
<dbReference type="PANTHER" id="PTHR16026:SF0">
    <property type="entry name" value="CARTILAGE ACIDIC PROTEIN 1"/>
    <property type="match status" value="1"/>
</dbReference>
<dbReference type="RefSeq" id="WP_248412486.1">
    <property type="nucleotide sequence ID" value="NZ_JALPQF010000005.1"/>
</dbReference>
<dbReference type="Proteomes" id="UP001203687">
    <property type="component" value="Unassembled WGS sequence"/>
</dbReference>
<dbReference type="PANTHER" id="PTHR16026">
    <property type="entry name" value="CARTILAGE ACIDIC PROTEIN 1"/>
    <property type="match status" value="1"/>
</dbReference>
<evidence type="ECO:0000313" key="5">
    <source>
        <dbReference type="Proteomes" id="UP001203687"/>
    </source>
</evidence>
<dbReference type="InterPro" id="IPR028994">
    <property type="entry name" value="Integrin_alpha_N"/>
</dbReference>
<gene>
    <name evidence="4" type="ORF">MUY34_07005</name>
</gene>
<evidence type="ECO:0000256" key="2">
    <source>
        <dbReference type="SAM" id="SignalP"/>
    </source>
</evidence>
<dbReference type="SUPFAM" id="SSF49265">
    <property type="entry name" value="Fibronectin type III"/>
    <property type="match status" value="1"/>
</dbReference>
<dbReference type="PROSITE" id="PS50853">
    <property type="entry name" value="FN3"/>
    <property type="match status" value="1"/>
</dbReference>
<evidence type="ECO:0000259" key="3">
    <source>
        <dbReference type="PROSITE" id="PS50853"/>
    </source>
</evidence>
<dbReference type="InterPro" id="IPR036116">
    <property type="entry name" value="FN3_sf"/>
</dbReference>
<comment type="caution">
    <text evidence="4">The sequence shown here is derived from an EMBL/GenBank/DDBJ whole genome shotgun (WGS) entry which is preliminary data.</text>
</comment>
<dbReference type="SUPFAM" id="SSF69318">
    <property type="entry name" value="Integrin alpha N-terminal domain"/>
    <property type="match status" value="1"/>
</dbReference>
<dbReference type="Pfam" id="PF13517">
    <property type="entry name" value="FG-GAP_3"/>
    <property type="match status" value="2"/>
</dbReference>
<dbReference type="CDD" id="cd00063">
    <property type="entry name" value="FN3"/>
    <property type="match status" value="1"/>
</dbReference>
<feature type="chain" id="PRO_5046741259" evidence="2">
    <location>
        <begin position="19"/>
        <end position="820"/>
    </location>
</feature>
<evidence type="ECO:0000256" key="1">
    <source>
        <dbReference type="ARBA" id="ARBA00022729"/>
    </source>
</evidence>
<dbReference type="InterPro" id="IPR026444">
    <property type="entry name" value="Secre_tail"/>
</dbReference>